<feature type="region of interest" description="Disordered" evidence="1">
    <location>
        <begin position="1"/>
        <end position="26"/>
    </location>
</feature>
<dbReference type="Proteomes" id="UP000245956">
    <property type="component" value="Unassembled WGS sequence"/>
</dbReference>
<feature type="compositionally biased region" description="Polar residues" evidence="1">
    <location>
        <begin position="190"/>
        <end position="202"/>
    </location>
</feature>
<feature type="region of interest" description="Disordered" evidence="1">
    <location>
        <begin position="56"/>
        <end position="214"/>
    </location>
</feature>
<dbReference type="AlphaFoldDB" id="A0A2U3EIE4"/>
<organism evidence="2 3">
    <name type="scientific">Purpureocillium lilacinum</name>
    <name type="common">Paecilomyces lilacinus</name>
    <dbReference type="NCBI Taxonomy" id="33203"/>
    <lineage>
        <taxon>Eukaryota</taxon>
        <taxon>Fungi</taxon>
        <taxon>Dikarya</taxon>
        <taxon>Ascomycota</taxon>
        <taxon>Pezizomycotina</taxon>
        <taxon>Sordariomycetes</taxon>
        <taxon>Hypocreomycetidae</taxon>
        <taxon>Hypocreales</taxon>
        <taxon>Ophiocordycipitaceae</taxon>
        <taxon>Purpureocillium</taxon>
    </lineage>
</organism>
<feature type="region of interest" description="Disordered" evidence="1">
    <location>
        <begin position="301"/>
        <end position="346"/>
    </location>
</feature>
<protein>
    <submittedName>
        <fullName evidence="2">Uncharacterized protein</fullName>
    </submittedName>
</protein>
<evidence type="ECO:0000256" key="1">
    <source>
        <dbReference type="SAM" id="MobiDB-lite"/>
    </source>
</evidence>
<reference evidence="2 3" key="1">
    <citation type="journal article" date="2016" name="Front. Microbiol.">
        <title>Genome and transcriptome sequences reveal the specific parasitism of the nematophagous Purpureocillium lilacinum 36-1.</title>
        <authorList>
            <person name="Xie J."/>
            <person name="Li S."/>
            <person name="Mo C."/>
            <person name="Xiao X."/>
            <person name="Peng D."/>
            <person name="Wang G."/>
            <person name="Xiao Y."/>
        </authorList>
    </citation>
    <scope>NUCLEOTIDE SEQUENCE [LARGE SCALE GENOMIC DNA]</scope>
    <source>
        <strain evidence="2 3">36-1</strain>
    </source>
</reference>
<proteinExistence type="predicted"/>
<feature type="compositionally biased region" description="Low complexity" evidence="1">
    <location>
        <begin position="77"/>
        <end position="90"/>
    </location>
</feature>
<comment type="caution">
    <text evidence="2">The sequence shown here is derived from an EMBL/GenBank/DDBJ whole genome shotgun (WGS) entry which is preliminary data.</text>
</comment>
<dbReference type="EMBL" id="LCWV01000003">
    <property type="protein sequence ID" value="PWI74276.1"/>
    <property type="molecule type" value="Genomic_DNA"/>
</dbReference>
<evidence type="ECO:0000313" key="2">
    <source>
        <dbReference type="EMBL" id="PWI74276.1"/>
    </source>
</evidence>
<name>A0A2U3EIE4_PURLI</name>
<feature type="compositionally biased region" description="Polar residues" evidence="1">
    <location>
        <begin position="66"/>
        <end position="76"/>
    </location>
</feature>
<evidence type="ECO:0000313" key="3">
    <source>
        <dbReference type="Proteomes" id="UP000245956"/>
    </source>
</evidence>
<feature type="compositionally biased region" description="Basic residues" evidence="1">
    <location>
        <begin position="91"/>
        <end position="106"/>
    </location>
</feature>
<accession>A0A2U3EIE4</accession>
<sequence length="357" mass="38445">MELGYPSAAGSKVQPGGTGNIGERSGWRLPPTNLRCSRGELESSFIHLGRRFSTARGKPPRIIPPTLSTTTGPVESTNTTVTATATGASTCHHHHHKHHHHHHHPLPRPPPPTAEALRPLPFLPVPRRPRSFTSFSPSQQHQRCAQTTATATATAFRPDGQSQDHRLQPATHAPSSDQRPRALSVPRDSPTPTSAPYTNANNGPHCARPPPLLGELLLPPAHNAQTVAVKRLPRRSQPQSRVGGHLASSVKTTTCLLPPFLAVHRCPGRRVPMRQTESLIISASIPERTTSVAIHTRACTGPGAYRSSKPLGSAPDPPPSPAVLRSPGWRAKRLDTLPDSDPVPPIPFAKLRLVPKT</sequence>
<feature type="compositionally biased region" description="Low complexity" evidence="1">
    <location>
        <begin position="145"/>
        <end position="155"/>
    </location>
</feature>
<gene>
    <name evidence="2" type="ORF">PCL_07590</name>
</gene>